<dbReference type="GeneID" id="27309540"/>
<dbReference type="Pfam" id="PF13532">
    <property type="entry name" value="2OG-FeII_Oxy_2"/>
    <property type="match status" value="1"/>
</dbReference>
<dbReference type="InterPro" id="IPR027450">
    <property type="entry name" value="AlkB-like"/>
</dbReference>
<dbReference type="InterPro" id="IPR037151">
    <property type="entry name" value="AlkB-like_sf"/>
</dbReference>
<evidence type="ECO:0000259" key="2">
    <source>
        <dbReference type="PROSITE" id="PS51471"/>
    </source>
</evidence>
<dbReference type="PROSITE" id="PS51471">
    <property type="entry name" value="FE2OG_OXY"/>
    <property type="match status" value="1"/>
</dbReference>
<gene>
    <name evidence="3" type="ORF">PV09_01567</name>
</gene>
<protein>
    <recommendedName>
        <fullName evidence="2">Fe2OG dioxygenase domain-containing protein</fullName>
    </recommendedName>
</protein>
<dbReference type="AlphaFoldDB" id="A0A0D2AMC7"/>
<dbReference type="PANTHER" id="PTHR31212:SF5">
    <property type="entry name" value="ISOCHORISMATASE FAMILY PROTEIN FAMILY (AFU_ORTHOLOGUE AFUA_3G14500)"/>
    <property type="match status" value="1"/>
</dbReference>
<keyword evidence="4" id="KW-1185">Reference proteome</keyword>
<dbReference type="InParanoid" id="A0A0D2AMC7"/>
<dbReference type="Gene3D" id="2.60.120.590">
    <property type="entry name" value="Alpha-ketoglutarate-dependent dioxygenase AlkB-like"/>
    <property type="match status" value="1"/>
</dbReference>
<evidence type="ECO:0000313" key="3">
    <source>
        <dbReference type="EMBL" id="KIW07620.1"/>
    </source>
</evidence>
<dbReference type="SUPFAM" id="SSF51197">
    <property type="entry name" value="Clavaminate synthase-like"/>
    <property type="match status" value="1"/>
</dbReference>
<proteinExistence type="predicted"/>
<feature type="region of interest" description="Disordered" evidence="1">
    <location>
        <begin position="1"/>
        <end position="22"/>
    </location>
</feature>
<dbReference type="Proteomes" id="UP000053259">
    <property type="component" value="Unassembled WGS sequence"/>
</dbReference>
<dbReference type="OrthoDB" id="445341at2759"/>
<dbReference type="STRING" id="253628.A0A0D2AMC7"/>
<dbReference type="InterPro" id="IPR032854">
    <property type="entry name" value="ALKBH3"/>
</dbReference>
<sequence>MSSQTKTSRKHKDLSNLPSLGPGDIIGEGDSFIRYNLLSEELRADSDSSVPLSEVIFQAIRDEVQWQRMYHAAGEVPRLVAVQGAIAEDGSKPVYRHPSDQAPPLLPFSKNVDIVRREAEKVVGHPLNHVLIQLYRSGQDYISEHSDKTLDIAKGSSVVNASFGARRTMRLRTKRSANKGADAQAACSRNELEAETKIEEANSVERITQRIHMPHNSLFVLGLKTNQFWLHGINQDKRAERDRSPEELAYNSMRISLTFRLIDTFLSADEKLIWGQGAKSKSKDTAGRCINADDAESEKMIDAFGFENKEGADFDWDKVYGEGFDVLNMRALTAPVAQTTTGTSMT</sequence>
<dbReference type="VEuPathDB" id="FungiDB:PV09_01567"/>
<dbReference type="GO" id="GO:0006307">
    <property type="term" value="P:DNA alkylation repair"/>
    <property type="evidence" value="ECO:0007669"/>
    <property type="project" value="InterPro"/>
</dbReference>
<evidence type="ECO:0000256" key="1">
    <source>
        <dbReference type="SAM" id="MobiDB-lite"/>
    </source>
</evidence>
<dbReference type="HOGENOM" id="CLU_054792_0_0_1"/>
<accession>A0A0D2AMC7</accession>
<name>A0A0D2AMC7_9PEZI</name>
<feature type="domain" description="Fe2OG dioxygenase" evidence="2">
    <location>
        <begin position="126"/>
        <end position="263"/>
    </location>
</feature>
<dbReference type="RefSeq" id="XP_016217489.1">
    <property type="nucleotide sequence ID" value="XM_016354477.1"/>
</dbReference>
<reference evidence="3 4" key="1">
    <citation type="submission" date="2015-01" db="EMBL/GenBank/DDBJ databases">
        <title>The Genome Sequence of Ochroconis gallopava CBS43764.</title>
        <authorList>
            <consortium name="The Broad Institute Genomics Platform"/>
            <person name="Cuomo C."/>
            <person name="de Hoog S."/>
            <person name="Gorbushina A."/>
            <person name="Stielow B."/>
            <person name="Teixiera M."/>
            <person name="Abouelleil A."/>
            <person name="Chapman S.B."/>
            <person name="Priest M."/>
            <person name="Young S.K."/>
            <person name="Wortman J."/>
            <person name="Nusbaum C."/>
            <person name="Birren B."/>
        </authorList>
    </citation>
    <scope>NUCLEOTIDE SEQUENCE [LARGE SCALE GENOMIC DNA]</scope>
    <source>
        <strain evidence="3 4">CBS 43764</strain>
    </source>
</reference>
<organism evidence="3 4">
    <name type="scientific">Verruconis gallopava</name>
    <dbReference type="NCBI Taxonomy" id="253628"/>
    <lineage>
        <taxon>Eukaryota</taxon>
        <taxon>Fungi</taxon>
        <taxon>Dikarya</taxon>
        <taxon>Ascomycota</taxon>
        <taxon>Pezizomycotina</taxon>
        <taxon>Dothideomycetes</taxon>
        <taxon>Pleosporomycetidae</taxon>
        <taxon>Venturiales</taxon>
        <taxon>Sympoventuriaceae</taxon>
        <taxon>Verruconis</taxon>
    </lineage>
</organism>
<dbReference type="InterPro" id="IPR005123">
    <property type="entry name" value="Oxoglu/Fe-dep_dioxygenase_dom"/>
</dbReference>
<dbReference type="GO" id="GO:0051213">
    <property type="term" value="F:dioxygenase activity"/>
    <property type="evidence" value="ECO:0007669"/>
    <property type="project" value="InterPro"/>
</dbReference>
<evidence type="ECO:0000313" key="4">
    <source>
        <dbReference type="Proteomes" id="UP000053259"/>
    </source>
</evidence>
<dbReference type="EMBL" id="KN847532">
    <property type="protein sequence ID" value="KIW07620.1"/>
    <property type="molecule type" value="Genomic_DNA"/>
</dbReference>
<dbReference type="PANTHER" id="PTHR31212">
    <property type="entry name" value="ALPHA-KETOGLUTARATE-DEPENDENT DIOXYGENASE ALKB HOMOLOG 3"/>
    <property type="match status" value="1"/>
</dbReference>